<dbReference type="InterPro" id="IPR001434">
    <property type="entry name" value="OmcB-like_DUF11"/>
</dbReference>
<dbReference type="InterPro" id="IPR013783">
    <property type="entry name" value="Ig-like_fold"/>
</dbReference>
<dbReference type="Pfam" id="PF01345">
    <property type="entry name" value="DUF11"/>
    <property type="match status" value="3"/>
</dbReference>
<feature type="compositionally biased region" description="Acidic residues" evidence="1">
    <location>
        <begin position="2465"/>
        <end position="2474"/>
    </location>
</feature>
<comment type="caution">
    <text evidence="3">The sequence shown here is derived from an EMBL/GenBank/DDBJ whole genome shotgun (WGS) entry which is preliminary data.</text>
</comment>
<proteinExistence type="predicted"/>
<feature type="compositionally biased region" description="Acidic residues" evidence="1">
    <location>
        <begin position="2585"/>
        <end position="2594"/>
    </location>
</feature>
<feature type="domain" description="DUF11" evidence="2">
    <location>
        <begin position="2485"/>
        <end position="2597"/>
    </location>
</feature>
<dbReference type="Gene3D" id="2.60.40.3080">
    <property type="match status" value="2"/>
</dbReference>
<evidence type="ECO:0000313" key="3">
    <source>
        <dbReference type="EMBL" id="MFD2568564.1"/>
    </source>
</evidence>
<accession>A0ABW5LWG2</accession>
<feature type="region of interest" description="Disordered" evidence="1">
    <location>
        <begin position="2458"/>
        <end position="2484"/>
    </location>
</feature>
<organism evidence="3 4">
    <name type="scientific">Pseudotenacibaculum haliotis</name>
    <dbReference type="NCBI Taxonomy" id="1862138"/>
    <lineage>
        <taxon>Bacteria</taxon>
        <taxon>Pseudomonadati</taxon>
        <taxon>Bacteroidota</taxon>
        <taxon>Flavobacteriia</taxon>
        <taxon>Flavobacteriales</taxon>
        <taxon>Flavobacteriaceae</taxon>
        <taxon>Pseudotenacibaculum</taxon>
    </lineage>
</organism>
<feature type="domain" description="DUF11" evidence="2">
    <location>
        <begin position="2605"/>
        <end position="2685"/>
    </location>
</feature>
<feature type="non-terminal residue" evidence="3">
    <location>
        <position position="2685"/>
    </location>
</feature>
<dbReference type="PANTHER" id="PTHR34819:SF3">
    <property type="entry name" value="CELL SURFACE PROTEIN"/>
    <property type="match status" value="1"/>
</dbReference>
<dbReference type="PANTHER" id="PTHR34819">
    <property type="entry name" value="LARGE CYSTEINE-RICH PERIPLASMIC PROTEIN OMCB"/>
    <property type="match status" value="1"/>
</dbReference>
<dbReference type="InterPro" id="IPR047589">
    <property type="entry name" value="DUF11_rpt"/>
</dbReference>
<gene>
    <name evidence="3" type="ORF">ACFSRZ_14400</name>
</gene>
<dbReference type="Proteomes" id="UP001597508">
    <property type="component" value="Unassembled WGS sequence"/>
</dbReference>
<keyword evidence="4" id="KW-1185">Reference proteome</keyword>
<name>A0ABW5LWG2_9FLAO</name>
<evidence type="ECO:0000259" key="2">
    <source>
        <dbReference type="Pfam" id="PF01345"/>
    </source>
</evidence>
<dbReference type="EMBL" id="JBHULH010000011">
    <property type="protein sequence ID" value="MFD2568564.1"/>
    <property type="molecule type" value="Genomic_DNA"/>
</dbReference>
<reference evidence="4" key="1">
    <citation type="journal article" date="2019" name="Int. J. Syst. Evol. Microbiol.">
        <title>The Global Catalogue of Microorganisms (GCM) 10K type strain sequencing project: providing services to taxonomists for standard genome sequencing and annotation.</title>
        <authorList>
            <consortium name="The Broad Institute Genomics Platform"/>
            <consortium name="The Broad Institute Genome Sequencing Center for Infectious Disease"/>
            <person name="Wu L."/>
            <person name="Ma J."/>
        </authorList>
    </citation>
    <scope>NUCLEOTIDE SEQUENCE [LARGE SCALE GENOMIC DNA]</scope>
    <source>
        <strain evidence="4">KCTC 52127</strain>
    </source>
</reference>
<sequence length="2685" mass="268280">MKILLRAIITIAASLLFVSISYSQTAGLIYEGSTAGSPLDPNADGYTSQTSSGFPANQLPTDIFDILFSEIPYVAIPKVQTEPDSDLGPGPDCFYTDMVPAADGESTYYYNDGTNMLFRFRLGGTAPNSKGYSVLIDTDQKFGFEGPNRDPNAVVGNPGFEIEIILRTNFGVSVYNIDGLADGGTEIGTFNDRPYETFAQKSLALTTNCDDPDYFYDFYVPFADLTSLGGGVTLTSSTKVRMVTLTVINPNAAVGNNGISDLGGIDDTTGGLDDLTEEIIDNQTPTDGTTSDPPLPRADCPTVDAIVNGATSVSGTSTEVDGTIIEVFKNDVSIGTTTVSGGTWTLSPIAPSLVTDDVIKATATVPESAGTEKGTSIDNCDIETVTAVACTQSDTPVITTIGSNSGRNITGTTTEPVGNTIRVYLYDANGAVASMGSVSMPQDVVVDVGGTWEIGPSSGGYKVPSGYYSVSIENITAGECESDRTAPPFAYCRTGGGGDALSTTISITSPTTLLTSSSTLSGTFGASTSADVEVYKNNVATGLTTSVVSSTTWSIDISSLNLTVGDVLYVTSSDTGTPCVAESSTLTVVGKSLEPVVTGSYCVSGTVSEVSGTSSEIGATITVYSKATSGVTTSDTNEGTTTVAANGSWTLSGLSIASGRYIAATAKNGSELESDISNEILIQTKTAIGTLTITTPTITEGDASVSGTSSFADGTVIQLYLDGDFVSGATTTISSGDGSWTISSLDAATNPDGFDVLYTGATVSVTATEAGGSCESDQSSSKTVVCDPPSAFTISSLSSSTACEDSTISLTIDATETGVIYQVYDQDGNTIGPSKVGTGASMSISTDGLGTSVTSVEVRAFKIGVTCSTVTSTNTLGPITVNPAPSITLGANPSASFSAGAQTVNLTYSATTGSSLEYKIDYDDVAFTDVTYTTLPASPIVLDVPAGLAAGSYSATFTLREGTNSCEKSYPITITITDGTTPTITLTDTALEACPGDGNVNLAYSGTTNSPDQYSINFDTAAEAVGFRDVTNETLPSSPISVVVSSIATAGTYNAVLTVRNSGTGKISIEYAFSITIPDGGTIGSDQTISSGDDVAAFTEVAAPAGHVSAITYQWQRSTTSASSGFTNIGGATSATYDEGTITQTTYYKRIATSTINGSSCSIESNVITVTVSVALTTSAAGSDQSQCNDGSFTLAGNTPGAGNTGTWSVVSGTATITTPSSPTSGVTGVPAGTSATLRWTITNGISNSTDDVVLTNDELATTSAAGSDIDQEANGSFTLAGNTPVVGTGMWSVVSGTATITTPSSPASGVTGVPVGTSATLRWTITNGTCSSTDDVVLTNVQAVTTSAAGTDQAQCNDGSFTLAGNTPGAGNTGTWSVVSGTATITTPSSPTSGVTGVPAGSSATLRWTITNGITNSTDDVVLTNDELATTAAAGSDINQVSNSSFTLAGNTPVVGTGMWSVVSGTATITTPSSPTSGVTGVPVGTSATLRWTITNGACSSTDDVVLTNNAASLTTAAAGTDQSQCNDGAFTLAGNTPGAGNTGTWSVVSGTATITTPSSPTSGVTGVPAGTSATLRWTITNGITNSTDDVVLTNDELATTAAAGSDINQVSNSSFTLAGNTPVVGTGSWSVVSGTATITTPSSPTSGVTGVPLNTSATLRWTITNGTCSSTDDVILTNSSSTLTTSAAGSDQSQCNDGSFTLAGNTPGAGNTGTWSIVSGTATITTPSSPTSGVTGVPAGTSATLRWTITNGITNSTDDVVLTNDELATTAAAGSDINQVSNSSFTLAGNTPVVGTGSWSVVSGTATITTPSSPTSGVTGVPLNTSATLRWTITNGTCSSTDDVVLTNNAASLTTAAAGTDQSQCNDGSFALAGNIPGAGNTGSWSVVSGTATITTPSSPTSGVTGVPAGSSATLRWTITNGITNSTDDVVLTNDELATTAAAGSDINQVSNSSFTLAGNTPVVGTGMWSVVSGTATITTPSSPTSGVTGVPVGTSATLRWTITNGTCSSTDDVILTNSSSTLTTSAAGSDQSQCNDGSFTLAGNTPGAGNTGTWSVVSGTATITTPSSPTSGVTGVPAGSSATLRWTITNGITNSTDDVVLTNDELATTAAAGSDINQVSNSSFTLAGNTPVVGTGSWSVVSGTATITTPSSPTSGVTGVPLNTSATLRWTITNGACSSTDDVVLTNNAASLTTAAAGTDQSQCNDGSFTLAGNTPGAGNTGSWSVVSGTATITTPSSPTSGVTGVPAGSSATLRWTITNGITNSTDDVVLTNDELATTAAAGSDINQVSNSSFTLAGNTPVVGTGSWSVVSGTATITTPSSPTSGVTGVPVGTSATLRWTITNGTCSSTDDVVLTNTIAQADLSIAKTVDDSTPNVGENIVFSLTVNNSGPDNATGVVVNDLLPSGYTYVSDNGGGNYNSGTGVWTIGNLTNGGNVVLQITATVNATGTYANTATVSGDQNDPDGSDDSDTNTPVPVSQSDLSITKTVDNSTPNVGDNITFTLTVSNTGPSDATGVVVNDLLPSGYTYVSDTPSVGTYNSGTGVWTVGSLTNGANATLSITVSVNATGSYANTATVSGDQNDPDGSDDSDTNTPVPVPQSDLSITKTVDNSTPNVGDNITFTLTVSNTGPSDATGVVVNDLLPSGYTYVSDTPSVGTYNSGTGVWTVGSLTNGANATLAIT</sequence>
<evidence type="ECO:0000256" key="1">
    <source>
        <dbReference type="SAM" id="MobiDB-lite"/>
    </source>
</evidence>
<dbReference type="RefSeq" id="WP_379667270.1">
    <property type="nucleotide sequence ID" value="NZ_JBHULH010000011.1"/>
</dbReference>
<dbReference type="Gene3D" id="2.60.40.10">
    <property type="entry name" value="Immunoglobulins"/>
    <property type="match status" value="1"/>
</dbReference>
<dbReference type="NCBIfam" id="TIGR01451">
    <property type="entry name" value="B_ant_repeat"/>
    <property type="match status" value="3"/>
</dbReference>
<feature type="domain" description="DUF11" evidence="2">
    <location>
        <begin position="2366"/>
        <end position="2477"/>
    </location>
</feature>
<evidence type="ECO:0000313" key="4">
    <source>
        <dbReference type="Proteomes" id="UP001597508"/>
    </source>
</evidence>
<feature type="region of interest" description="Disordered" evidence="1">
    <location>
        <begin position="2577"/>
        <end position="2603"/>
    </location>
</feature>
<dbReference type="InterPro" id="IPR051172">
    <property type="entry name" value="Chlamydia_OmcB"/>
</dbReference>
<protein>
    <submittedName>
        <fullName evidence="3">Beta strand repeat-containing protein</fullName>
    </submittedName>
</protein>